<reference evidence="3 4" key="1">
    <citation type="submission" date="2024-03" db="EMBL/GenBank/DDBJ databases">
        <authorList>
            <person name="Jo J.-H."/>
        </authorList>
    </citation>
    <scope>NUCLEOTIDE SEQUENCE [LARGE SCALE GENOMIC DNA]</scope>
    <source>
        <strain evidence="3 4">PS1R-30</strain>
    </source>
</reference>
<dbReference type="InterPro" id="IPR019223">
    <property type="entry name" value="DUF2147"/>
</dbReference>
<proteinExistence type="predicted"/>
<gene>
    <name evidence="3" type="ORF">WG901_07475</name>
</gene>
<dbReference type="RefSeq" id="WP_339586380.1">
    <property type="nucleotide sequence ID" value="NZ_JBBHJZ010000001.1"/>
</dbReference>
<evidence type="ECO:0000259" key="2">
    <source>
        <dbReference type="Pfam" id="PF09917"/>
    </source>
</evidence>
<accession>A0ABU8RTP1</accession>
<evidence type="ECO:0000313" key="3">
    <source>
        <dbReference type="EMBL" id="MEJ5976469.1"/>
    </source>
</evidence>
<dbReference type="PANTHER" id="PTHR36919">
    <property type="entry name" value="BLR1215 PROTEIN"/>
    <property type="match status" value="1"/>
</dbReference>
<dbReference type="EMBL" id="JBBHJZ010000001">
    <property type="protein sequence ID" value="MEJ5976469.1"/>
    <property type="molecule type" value="Genomic_DNA"/>
</dbReference>
<sequence>MRRKLLPFLLPLLLANAPAGVEATWRTDDGKGLVRIGRCGAQTCGWIAGVLDRRPGVPTTDVHNPDPKLRNRPLLGLPTLTGFAREGAVWKGGRAYDPKTGRSYRATLELNPDGSLKVTGCVLVICRSLRWTRAA</sequence>
<feature type="signal peptide" evidence="1">
    <location>
        <begin position="1"/>
        <end position="19"/>
    </location>
</feature>
<organism evidence="3 4">
    <name type="scientific">Novosphingobium anseongense</name>
    <dbReference type="NCBI Taxonomy" id="3133436"/>
    <lineage>
        <taxon>Bacteria</taxon>
        <taxon>Pseudomonadati</taxon>
        <taxon>Pseudomonadota</taxon>
        <taxon>Alphaproteobacteria</taxon>
        <taxon>Sphingomonadales</taxon>
        <taxon>Sphingomonadaceae</taxon>
        <taxon>Novosphingobium</taxon>
    </lineage>
</organism>
<keyword evidence="1" id="KW-0732">Signal</keyword>
<dbReference type="Pfam" id="PF09917">
    <property type="entry name" value="DUF2147"/>
    <property type="match status" value="1"/>
</dbReference>
<dbReference type="Proteomes" id="UP001361239">
    <property type="component" value="Unassembled WGS sequence"/>
</dbReference>
<comment type="caution">
    <text evidence="3">The sequence shown here is derived from an EMBL/GenBank/DDBJ whole genome shotgun (WGS) entry which is preliminary data.</text>
</comment>
<evidence type="ECO:0000256" key="1">
    <source>
        <dbReference type="SAM" id="SignalP"/>
    </source>
</evidence>
<dbReference type="PANTHER" id="PTHR36919:SF2">
    <property type="entry name" value="BLL6627 PROTEIN"/>
    <property type="match status" value="1"/>
</dbReference>
<feature type="domain" description="DUF2147" evidence="2">
    <location>
        <begin position="24"/>
        <end position="133"/>
    </location>
</feature>
<dbReference type="Gene3D" id="2.40.128.520">
    <property type="match status" value="1"/>
</dbReference>
<feature type="chain" id="PRO_5047142287" evidence="1">
    <location>
        <begin position="20"/>
        <end position="135"/>
    </location>
</feature>
<keyword evidence="4" id="KW-1185">Reference proteome</keyword>
<name>A0ABU8RTP1_9SPHN</name>
<protein>
    <submittedName>
        <fullName evidence="3">DUF2147 domain-containing protein</fullName>
    </submittedName>
</protein>
<evidence type="ECO:0000313" key="4">
    <source>
        <dbReference type="Proteomes" id="UP001361239"/>
    </source>
</evidence>